<feature type="transmembrane region" description="Helical" evidence="2">
    <location>
        <begin position="527"/>
        <end position="545"/>
    </location>
</feature>
<name>A0A8J7I8M0_9NOST</name>
<feature type="transmembrane region" description="Helical" evidence="2">
    <location>
        <begin position="327"/>
        <end position="349"/>
    </location>
</feature>
<keyword evidence="2" id="KW-1133">Transmembrane helix</keyword>
<gene>
    <name evidence="4" type="ORF">I8752_19045</name>
</gene>
<feature type="transmembrane region" description="Helical" evidence="2">
    <location>
        <begin position="273"/>
        <end position="296"/>
    </location>
</feature>
<keyword evidence="5" id="KW-1185">Reference proteome</keyword>
<dbReference type="EMBL" id="JAECZA010000101">
    <property type="protein sequence ID" value="MBH8575075.1"/>
    <property type="molecule type" value="Genomic_DNA"/>
</dbReference>
<evidence type="ECO:0000259" key="3">
    <source>
        <dbReference type="Pfam" id="PF02517"/>
    </source>
</evidence>
<proteinExistence type="predicted"/>
<reference evidence="4 5" key="1">
    <citation type="journal article" date="2021" name="Int. J. Syst. Evol. Microbiol.">
        <title>Amazonocrinis nigriterrae gen. nov., sp. nov., Atlanticothrix silvestris gen. nov., sp. nov. and Dendronalium phyllosphericum gen. nov., sp. nov., nostocacean cyanobacteria from Brazilian environments.</title>
        <authorList>
            <person name="Alvarenga D.O."/>
            <person name="Andreote A.P.D."/>
            <person name="Branco L.H.Z."/>
            <person name="Delbaje E."/>
            <person name="Cruz R.B."/>
            <person name="Varani A.M."/>
            <person name="Fiore M.F."/>
        </authorList>
    </citation>
    <scope>NUCLEOTIDE SEQUENCE [LARGE SCALE GENOMIC DNA]</scope>
    <source>
        <strain evidence="4 5">CENA369</strain>
    </source>
</reference>
<dbReference type="GO" id="GO:0008237">
    <property type="term" value="F:metallopeptidase activity"/>
    <property type="evidence" value="ECO:0007669"/>
    <property type="project" value="UniProtKB-KW"/>
</dbReference>
<dbReference type="PANTHER" id="PTHR43592:SF15">
    <property type="entry name" value="CAAX AMINO TERMINAL PROTEASE FAMILY PROTEIN"/>
    <property type="match status" value="1"/>
</dbReference>
<dbReference type="GO" id="GO:0080120">
    <property type="term" value="P:CAAX-box protein maturation"/>
    <property type="evidence" value="ECO:0007669"/>
    <property type="project" value="UniProtKB-ARBA"/>
</dbReference>
<feature type="region of interest" description="Disordered" evidence="1">
    <location>
        <begin position="97"/>
        <end position="134"/>
    </location>
</feature>
<keyword evidence="4" id="KW-0378">Hydrolase</keyword>
<organism evidence="4 5">
    <name type="scientific">Dendronalium phyllosphericum CENA369</name>
    <dbReference type="NCBI Taxonomy" id="1725256"/>
    <lineage>
        <taxon>Bacteria</taxon>
        <taxon>Bacillati</taxon>
        <taxon>Cyanobacteriota</taxon>
        <taxon>Cyanophyceae</taxon>
        <taxon>Nostocales</taxon>
        <taxon>Nostocaceae</taxon>
        <taxon>Dendronalium</taxon>
        <taxon>Dendronalium phyllosphericum</taxon>
    </lineage>
</organism>
<evidence type="ECO:0000313" key="5">
    <source>
        <dbReference type="Proteomes" id="UP000662314"/>
    </source>
</evidence>
<protein>
    <submittedName>
        <fullName evidence="4">CPBP family intramembrane metalloprotease</fullName>
    </submittedName>
</protein>
<dbReference type="RefSeq" id="WP_214433872.1">
    <property type="nucleotide sequence ID" value="NZ_CAWPUQ010000004.1"/>
</dbReference>
<dbReference type="Pfam" id="PF02517">
    <property type="entry name" value="Rce1-like"/>
    <property type="match status" value="1"/>
</dbReference>
<dbReference type="Proteomes" id="UP000662314">
    <property type="component" value="Unassembled WGS sequence"/>
</dbReference>
<sequence length="548" mass="60122">MAIKRLILFFVLTPIAALLAISSLFGSWQEPQFQSRLELYQTNIALQAQAWQPGESKDNNFSAIREAILGEQPLENATKEYQEARQSVQTNLDKAQKQLAQLRSQSQTTPTPPKPLPEATSTTNSGGEQQQKAQLSIKQLEKLLAELDLRLGILQAQQGQTDTALKTWSELQKRLDKNNPATDSKLLTPKPSLSNQPSKLSTEIGGTAAVLSGLWSNPPRILPNTQQFIQKNLEGWFRSTALIQLYQIQQRQEALSAVQAAQQEAAAQAVLKLVLIGTIPTLAALIGTILLIFLIVQRLLKGKAALLAQNGDVPWSTPWDGETILQVFVLGFFFMGQVFVPLVLSLLPIPRPVGNVRTQAVFVLISYLLVASGALSVLYFSIKRSLPLPESWFRFKLQDKWFLWGLGGYCAALPIVVVVSLINQQLWQGQGGSNPLLQLALESQDAVALGIFFSTAAIAAPFFEELLFRGFLLPSLTRYLPVWGAIIASAVLFAIAHLSLSEILPLTALGIVLGFVYTRSRNLLAPMLLHSLWNSGTLLSLFVLGNGS</sequence>
<dbReference type="PANTHER" id="PTHR43592">
    <property type="entry name" value="CAAX AMINO TERMINAL PROTEASE"/>
    <property type="match status" value="1"/>
</dbReference>
<keyword evidence="2" id="KW-0472">Membrane</keyword>
<evidence type="ECO:0000256" key="2">
    <source>
        <dbReference type="SAM" id="Phobius"/>
    </source>
</evidence>
<feature type="compositionally biased region" description="Polar residues" evidence="1">
    <location>
        <begin position="97"/>
        <end position="107"/>
    </location>
</feature>
<dbReference type="GO" id="GO:0004175">
    <property type="term" value="F:endopeptidase activity"/>
    <property type="evidence" value="ECO:0007669"/>
    <property type="project" value="UniProtKB-ARBA"/>
</dbReference>
<dbReference type="InterPro" id="IPR003675">
    <property type="entry name" value="Rce1/LyrA-like_dom"/>
</dbReference>
<feature type="transmembrane region" description="Helical" evidence="2">
    <location>
        <begin position="446"/>
        <end position="467"/>
    </location>
</feature>
<dbReference type="AlphaFoldDB" id="A0A8J7I8M0"/>
<evidence type="ECO:0000313" key="4">
    <source>
        <dbReference type="EMBL" id="MBH8575075.1"/>
    </source>
</evidence>
<feature type="transmembrane region" description="Helical" evidence="2">
    <location>
        <begin position="401"/>
        <end position="426"/>
    </location>
</feature>
<keyword evidence="4" id="KW-0482">Metalloprotease</keyword>
<comment type="caution">
    <text evidence="4">The sequence shown here is derived from an EMBL/GenBank/DDBJ whole genome shotgun (WGS) entry which is preliminary data.</text>
</comment>
<feature type="region of interest" description="Disordered" evidence="1">
    <location>
        <begin position="175"/>
        <end position="199"/>
    </location>
</feature>
<feature type="transmembrane region" description="Helical" evidence="2">
    <location>
        <begin position="361"/>
        <end position="380"/>
    </location>
</feature>
<feature type="compositionally biased region" description="Polar residues" evidence="1">
    <location>
        <begin position="119"/>
        <end position="134"/>
    </location>
</feature>
<feature type="transmembrane region" description="Helical" evidence="2">
    <location>
        <begin position="479"/>
        <end position="497"/>
    </location>
</feature>
<accession>A0A8J7I8M0</accession>
<keyword evidence="2" id="KW-0812">Transmembrane</keyword>
<feature type="domain" description="CAAX prenyl protease 2/Lysostaphin resistance protein A-like" evidence="3">
    <location>
        <begin position="451"/>
        <end position="535"/>
    </location>
</feature>
<evidence type="ECO:0000256" key="1">
    <source>
        <dbReference type="SAM" id="MobiDB-lite"/>
    </source>
</evidence>
<keyword evidence="4" id="KW-0645">Protease</keyword>